<dbReference type="PANTHER" id="PTHR42850">
    <property type="entry name" value="METALLOPHOSPHOESTERASE"/>
    <property type="match status" value="1"/>
</dbReference>
<proteinExistence type="predicted"/>
<dbReference type="GO" id="GO:0005737">
    <property type="term" value="C:cytoplasm"/>
    <property type="evidence" value="ECO:0007669"/>
    <property type="project" value="TreeGrafter"/>
</dbReference>
<sequence>MVGGEIKEMLAAIGDIHGCIKTVNKLIDKLFAKYDIDTFIFLGDFVDRGDNAKDVLDFIINFSKHYNSIFLMGNHEDMMLDYFFSEGKYDANVWFENGGRLTIKSFDKELFLRLISFQNIKKDFVKKFDNYLNFIKSFKFYHTVEGFEKYFFSHAGCLKIDLPPEFHNDVVPDNKKKIFFPYLWSREIDSYDKKIENTVVIHGHTPVQKLNGESTPLVNRSDEGIISINIDTGCVYGFNLSVLILNEATGEFDFEVVRCLD</sequence>
<dbReference type="InterPro" id="IPR004843">
    <property type="entry name" value="Calcineurin-like_PHP"/>
</dbReference>
<accession>A0A5A8F5N8</accession>
<dbReference type="OrthoDB" id="384253at2"/>
<dbReference type="GO" id="GO:0110154">
    <property type="term" value="P:RNA decapping"/>
    <property type="evidence" value="ECO:0007669"/>
    <property type="project" value="TreeGrafter"/>
</dbReference>
<dbReference type="AlphaFoldDB" id="A0A5A8F5N8"/>
<dbReference type="GO" id="GO:0008803">
    <property type="term" value="F:bis(5'-nucleosyl)-tetraphosphatase (symmetrical) activity"/>
    <property type="evidence" value="ECO:0007669"/>
    <property type="project" value="TreeGrafter"/>
</dbReference>
<dbReference type="Pfam" id="PF00149">
    <property type="entry name" value="Metallophos"/>
    <property type="match status" value="1"/>
</dbReference>
<keyword evidence="3" id="KW-1185">Reference proteome</keyword>
<evidence type="ECO:0000259" key="1">
    <source>
        <dbReference type="Pfam" id="PF00149"/>
    </source>
</evidence>
<dbReference type="CDD" id="cd00144">
    <property type="entry name" value="MPP_PPP_family"/>
    <property type="match status" value="1"/>
</dbReference>
<dbReference type="Proteomes" id="UP000322876">
    <property type="component" value="Unassembled WGS sequence"/>
</dbReference>
<protein>
    <submittedName>
        <fullName evidence="2">Serine/threonine protein phosphatase</fullName>
    </submittedName>
</protein>
<evidence type="ECO:0000313" key="2">
    <source>
        <dbReference type="EMBL" id="KAA0259444.1"/>
    </source>
</evidence>
<name>A0A5A8F5N8_9BACT</name>
<dbReference type="RefSeq" id="WP_149265264.1">
    <property type="nucleotide sequence ID" value="NZ_VFJB01000001.1"/>
</dbReference>
<dbReference type="InterPro" id="IPR050126">
    <property type="entry name" value="Ap4A_hydrolase"/>
</dbReference>
<gene>
    <name evidence="2" type="ORF">FHQ18_00775</name>
</gene>
<dbReference type="PANTHER" id="PTHR42850:SF4">
    <property type="entry name" value="ZINC-DEPENDENT ENDOPOLYPHOSPHATASE"/>
    <property type="match status" value="1"/>
</dbReference>
<evidence type="ECO:0000313" key="3">
    <source>
        <dbReference type="Proteomes" id="UP000322876"/>
    </source>
</evidence>
<dbReference type="SUPFAM" id="SSF56300">
    <property type="entry name" value="Metallo-dependent phosphatases"/>
    <property type="match status" value="1"/>
</dbReference>
<dbReference type="GO" id="GO:0016791">
    <property type="term" value="F:phosphatase activity"/>
    <property type="evidence" value="ECO:0007669"/>
    <property type="project" value="TreeGrafter"/>
</dbReference>
<reference evidence="2 3" key="1">
    <citation type="submission" date="2019-06" db="EMBL/GenBank/DDBJ databases">
        <title>Genomic insights into carbon and energy metabolism of Deferribacter autotrophicus revealed new metabolic traits in the phylum Deferribacteres.</title>
        <authorList>
            <person name="Slobodkin A.I."/>
            <person name="Slobodkina G.B."/>
            <person name="Allioux M."/>
            <person name="Alain K."/>
            <person name="Jebbar M."/>
            <person name="Shadrin V."/>
            <person name="Kublanov I.V."/>
            <person name="Toshchakov S.V."/>
            <person name="Bonch-Osmolovskaya E.A."/>
        </authorList>
    </citation>
    <scope>NUCLEOTIDE SEQUENCE [LARGE SCALE GENOMIC DNA]</scope>
    <source>
        <strain evidence="2 3">SL50</strain>
    </source>
</reference>
<organism evidence="2 3">
    <name type="scientific">Deferribacter autotrophicus</name>
    <dbReference type="NCBI Taxonomy" id="500465"/>
    <lineage>
        <taxon>Bacteria</taxon>
        <taxon>Pseudomonadati</taxon>
        <taxon>Deferribacterota</taxon>
        <taxon>Deferribacteres</taxon>
        <taxon>Deferribacterales</taxon>
        <taxon>Deferribacteraceae</taxon>
        <taxon>Deferribacter</taxon>
    </lineage>
</organism>
<dbReference type="Gene3D" id="3.60.21.10">
    <property type="match status" value="1"/>
</dbReference>
<feature type="domain" description="Calcineurin-like phosphoesterase" evidence="1">
    <location>
        <begin position="11"/>
        <end position="208"/>
    </location>
</feature>
<comment type="caution">
    <text evidence="2">The sequence shown here is derived from an EMBL/GenBank/DDBJ whole genome shotgun (WGS) entry which is preliminary data.</text>
</comment>
<dbReference type="InterPro" id="IPR029052">
    <property type="entry name" value="Metallo-depent_PP-like"/>
</dbReference>
<dbReference type="EMBL" id="VFJB01000001">
    <property type="protein sequence ID" value="KAA0259444.1"/>
    <property type="molecule type" value="Genomic_DNA"/>
</dbReference>